<comment type="caution">
    <text evidence="2">The sequence shown here is derived from an EMBL/GenBank/DDBJ whole genome shotgun (WGS) entry which is preliminary data.</text>
</comment>
<dbReference type="RefSeq" id="WP_233051252.1">
    <property type="nucleotide sequence ID" value="NZ_JAIMJA010000002.1"/>
</dbReference>
<dbReference type="Proteomes" id="UP001201273">
    <property type="component" value="Unassembled WGS sequence"/>
</dbReference>
<evidence type="ECO:0000313" key="2">
    <source>
        <dbReference type="EMBL" id="MCE2593656.1"/>
    </source>
</evidence>
<gene>
    <name evidence="2" type="ORF">K6Y31_02365</name>
</gene>
<dbReference type="EMBL" id="JAIMJA010000002">
    <property type="protein sequence ID" value="MCE2593656.1"/>
    <property type="molecule type" value="Genomic_DNA"/>
</dbReference>
<name>A0ABS8W3X5_9GAMM</name>
<feature type="signal peptide" evidence="1">
    <location>
        <begin position="1"/>
        <end position="21"/>
    </location>
</feature>
<keyword evidence="1" id="KW-0732">Signal</keyword>
<evidence type="ECO:0000313" key="3">
    <source>
        <dbReference type="Proteomes" id="UP001201273"/>
    </source>
</evidence>
<proteinExistence type="predicted"/>
<protein>
    <submittedName>
        <fullName evidence="2">Uncharacterized protein</fullName>
    </submittedName>
</protein>
<accession>A0ABS8W3X5</accession>
<organism evidence="2 3">
    <name type="scientific">Motilimonas cestriensis</name>
    <dbReference type="NCBI Taxonomy" id="2742685"/>
    <lineage>
        <taxon>Bacteria</taxon>
        <taxon>Pseudomonadati</taxon>
        <taxon>Pseudomonadota</taxon>
        <taxon>Gammaproteobacteria</taxon>
        <taxon>Alteromonadales</taxon>
        <taxon>Alteromonadales genera incertae sedis</taxon>
        <taxon>Motilimonas</taxon>
    </lineage>
</organism>
<sequence length="233" mass="25328">MMLTAFSVVAALIIHMASAFAEAPIVGLLTLPELFGHGPCEQFSPKVIPLYSVSESEQAVGVIRVDQFWRFAAVGGCEGLIVNVHNKADGSVSLLDTQEFDYESPAAVVLEQHNDWFKLRTADGPVWIQATPQAKYHSLASLLQKRLSYITPASAGHIFTRPGGSDISASVSGETSVSVVKSTNVDDKLWLYVQVMSHSICDPSEKPDVVLQGWMPAYTPAGQLNLWFYARGC</sequence>
<keyword evidence="3" id="KW-1185">Reference proteome</keyword>
<feature type="chain" id="PRO_5045877316" evidence="1">
    <location>
        <begin position="22"/>
        <end position="233"/>
    </location>
</feature>
<evidence type="ECO:0000256" key="1">
    <source>
        <dbReference type="SAM" id="SignalP"/>
    </source>
</evidence>
<reference evidence="2 3" key="1">
    <citation type="journal article" date="2022" name="Environ. Microbiol. Rep.">
        <title>Eco-phylogenetic analyses reveal divergent evolution of vitamin B12 metabolism in the marine bacterial family 'Psychromonadaceae'.</title>
        <authorList>
            <person name="Jin X."/>
            <person name="Yang Y."/>
            <person name="Cao H."/>
            <person name="Gao B."/>
            <person name="Zhao Z."/>
        </authorList>
    </citation>
    <scope>NUCLEOTIDE SEQUENCE [LARGE SCALE GENOMIC DNA]</scope>
    <source>
        <strain evidence="2 3">MKS20</strain>
    </source>
</reference>